<dbReference type="PANTHER" id="PTHR30061:SF50">
    <property type="entry name" value="MALTOSE_MALTODEXTRIN-BINDING PERIPLASMIC PROTEIN"/>
    <property type="match status" value="1"/>
</dbReference>
<evidence type="ECO:0000256" key="4">
    <source>
        <dbReference type="SAM" id="SignalP"/>
    </source>
</evidence>
<proteinExistence type="inferred from homology"/>
<evidence type="ECO:0000256" key="1">
    <source>
        <dbReference type="ARBA" id="ARBA00008520"/>
    </source>
</evidence>
<comment type="caution">
    <text evidence="5">The sequence shown here is derived from an EMBL/GenBank/DDBJ whole genome shotgun (WGS) entry which is preliminary data.</text>
</comment>
<dbReference type="SUPFAM" id="SSF53850">
    <property type="entry name" value="Periplasmic binding protein-like II"/>
    <property type="match status" value="1"/>
</dbReference>
<name>A0ABV6VUF2_9ACTN</name>
<dbReference type="InterPro" id="IPR006059">
    <property type="entry name" value="SBP"/>
</dbReference>
<gene>
    <name evidence="5" type="ORF">ACEZDE_11820</name>
</gene>
<keyword evidence="6" id="KW-1185">Reference proteome</keyword>
<keyword evidence="3 4" id="KW-0732">Signal</keyword>
<reference evidence="5 6" key="1">
    <citation type="submission" date="2024-09" db="EMBL/GenBank/DDBJ databases">
        <authorList>
            <person name="Lee S.D."/>
        </authorList>
    </citation>
    <scope>NUCLEOTIDE SEQUENCE [LARGE SCALE GENOMIC DNA]</scope>
    <source>
        <strain evidence="5 6">N8-3</strain>
    </source>
</reference>
<feature type="signal peptide" evidence="4">
    <location>
        <begin position="1"/>
        <end position="19"/>
    </location>
</feature>
<evidence type="ECO:0000256" key="2">
    <source>
        <dbReference type="ARBA" id="ARBA00022448"/>
    </source>
</evidence>
<sequence>MKRKIAAAAALATVLTAAACSSSSTSSTPQSALSTDGKGKTVNIWLMQDAQQGWPAVVDAAKKEFTAETGAKVNIQWQTWTNYSTKLDTALLSGNAPDGLELGNTQTAKYIAANAFVDLTSVKSKFDNSSTWLDSLAASGQSPDGKKTFAIPYYAGARVLIYRKDLFAKAGVTTPPTTLDELTADLQKVKDANKNVPNFSALYLPGMNWYTAVSFGAGSFGTQGVIAKSDGKTYTGTLTDPAFIQGINTWNTLQKNFSVGGQTVNESNQDALMAKGNIAAIIGNAWEQGSVVSSTPGSGGNPALANDLASIAVPGTTAGQPTPAFLGGSDLAVPAHAANPGLGAEFLRIFTDTAQQTALAKFAIPNNKTLVPAFEAASPGNKAAGDAAVGKTWFIPNSPYWSQTSDETALQNAFSAIATGKEDPAKALGDAEKIITTDLNSAN</sequence>
<dbReference type="PROSITE" id="PS51257">
    <property type="entry name" value="PROKAR_LIPOPROTEIN"/>
    <property type="match status" value="1"/>
</dbReference>
<accession>A0ABV6VUF2</accession>
<dbReference type="Pfam" id="PF01547">
    <property type="entry name" value="SBP_bac_1"/>
    <property type="match status" value="1"/>
</dbReference>
<protein>
    <submittedName>
        <fullName evidence="5">Extracellular solute-binding protein</fullName>
    </submittedName>
</protein>
<comment type="similarity">
    <text evidence="1">Belongs to the bacterial solute-binding protein 1 family.</text>
</comment>
<dbReference type="Gene3D" id="3.40.190.10">
    <property type="entry name" value="Periplasmic binding protein-like II"/>
    <property type="match status" value="1"/>
</dbReference>
<keyword evidence="2" id="KW-0813">Transport</keyword>
<dbReference type="Proteomes" id="UP001592531">
    <property type="component" value="Unassembled WGS sequence"/>
</dbReference>
<dbReference type="PANTHER" id="PTHR30061">
    <property type="entry name" value="MALTOSE-BINDING PERIPLASMIC PROTEIN"/>
    <property type="match status" value="1"/>
</dbReference>
<dbReference type="RefSeq" id="WP_380535357.1">
    <property type="nucleotide sequence ID" value="NZ_JBHFAB010000007.1"/>
</dbReference>
<evidence type="ECO:0000313" key="6">
    <source>
        <dbReference type="Proteomes" id="UP001592531"/>
    </source>
</evidence>
<organism evidence="5 6">
    <name type="scientific">Streptacidiphilus cavernicola</name>
    <dbReference type="NCBI Taxonomy" id="3342716"/>
    <lineage>
        <taxon>Bacteria</taxon>
        <taxon>Bacillati</taxon>
        <taxon>Actinomycetota</taxon>
        <taxon>Actinomycetes</taxon>
        <taxon>Kitasatosporales</taxon>
        <taxon>Streptomycetaceae</taxon>
        <taxon>Streptacidiphilus</taxon>
    </lineage>
</organism>
<dbReference type="EMBL" id="JBHFAB010000007">
    <property type="protein sequence ID" value="MFC1417332.1"/>
    <property type="molecule type" value="Genomic_DNA"/>
</dbReference>
<evidence type="ECO:0000313" key="5">
    <source>
        <dbReference type="EMBL" id="MFC1417332.1"/>
    </source>
</evidence>
<evidence type="ECO:0000256" key="3">
    <source>
        <dbReference type="ARBA" id="ARBA00022729"/>
    </source>
</evidence>
<feature type="chain" id="PRO_5046319716" evidence="4">
    <location>
        <begin position="20"/>
        <end position="443"/>
    </location>
</feature>